<evidence type="ECO:0000256" key="1">
    <source>
        <dbReference type="ARBA" id="ARBA00004442"/>
    </source>
</evidence>
<evidence type="ECO:0000313" key="7">
    <source>
        <dbReference type="EMBL" id="TMI71261.1"/>
    </source>
</evidence>
<gene>
    <name evidence="7" type="ORF">E6H05_12785</name>
</gene>
<dbReference type="InterPro" id="IPR012944">
    <property type="entry name" value="SusD_RagB_dom"/>
</dbReference>
<comment type="subcellular location">
    <subcellularLocation>
        <location evidence="1">Cell outer membrane</location>
    </subcellularLocation>
</comment>
<comment type="similarity">
    <text evidence="2">Belongs to the SusD family.</text>
</comment>
<evidence type="ECO:0000256" key="4">
    <source>
        <dbReference type="ARBA" id="ARBA00023136"/>
    </source>
</evidence>
<keyword evidence="3" id="KW-0732">Signal</keyword>
<organism evidence="7 8">
    <name type="scientific">Candidatus Segetimicrobium genomatis</name>
    <dbReference type="NCBI Taxonomy" id="2569760"/>
    <lineage>
        <taxon>Bacteria</taxon>
        <taxon>Bacillati</taxon>
        <taxon>Candidatus Sysuimicrobiota</taxon>
        <taxon>Candidatus Sysuimicrobiia</taxon>
        <taxon>Candidatus Sysuimicrobiales</taxon>
        <taxon>Candidatus Segetimicrobiaceae</taxon>
        <taxon>Candidatus Segetimicrobium</taxon>
    </lineage>
</organism>
<evidence type="ECO:0000259" key="6">
    <source>
        <dbReference type="Pfam" id="PF07980"/>
    </source>
</evidence>
<feature type="domain" description="RagB/SusD" evidence="6">
    <location>
        <begin position="367"/>
        <end position="449"/>
    </location>
</feature>
<evidence type="ECO:0000256" key="2">
    <source>
        <dbReference type="ARBA" id="ARBA00006275"/>
    </source>
</evidence>
<comment type="caution">
    <text evidence="7">The sequence shown here is derived from an EMBL/GenBank/DDBJ whole genome shotgun (WGS) entry which is preliminary data.</text>
</comment>
<dbReference type="Gene3D" id="1.25.40.390">
    <property type="match status" value="1"/>
</dbReference>
<dbReference type="Proteomes" id="UP000318834">
    <property type="component" value="Unassembled WGS sequence"/>
</dbReference>
<proteinExistence type="inferred from homology"/>
<dbReference type="Pfam" id="PF07980">
    <property type="entry name" value="SusD_RagB"/>
    <property type="match status" value="1"/>
</dbReference>
<evidence type="ECO:0000313" key="8">
    <source>
        <dbReference type="Proteomes" id="UP000318834"/>
    </source>
</evidence>
<reference evidence="7 8" key="1">
    <citation type="journal article" date="2019" name="Nat. Microbiol.">
        <title>Mediterranean grassland soil C-N compound turnover is dependent on rainfall and depth, and is mediated by genomically divergent microorganisms.</title>
        <authorList>
            <person name="Diamond S."/>
            <person name="Andeer P.F."/>
            <person name="Li Z."/>
            <person name="Crits-Christoph A."/>
            <person name="Burstein D."/>
            <person name="Anantharaman K."/>
            <person name="Lane K.R."/>
            <person name="Thomas B.C."/>
            <person name="Pan C."/>
            <person name="Northen T.R."/>
            <person name="Banfield J.F."/>
        </authorList>
    </citation>
    <scope>NUCLEOTIDE SEQUENCE [LARGE SCALE GENOMIC DNA]</scope>
    <source>
        <strain evidence="7">NP_8</strain>
    </source>
</reference>
<dbReference type="GO" id="GO:0009279">
    <property type="term" value="C:cell outer membrane"/>
    <property type="evidence" value="ECO:0007669"/>
    <property type="project" value="UniProtKB-SubCell"/>
</dbReference>
<keyword evidence="5" id="KW-0998">Cell outer membrane</keyword>
<name>A0A537IIW7_9BACT</name>
<sequence length="493" mass="52964">MRPHPHAPDRTASRKPAMARTFSVALAAALLALGCSDWLVVPPLNSPSPGGDPITTAQVLASGILFQNRTTFSDYISDVGIFGRESFNYFPTDGRTQGHYVAQNPLDAAGFTNGGWTPRYRNRRNIQTLLDLLNGTTAFPVARVAAARGFAKTMDALELSYITAQRHDYGATVDVMPDPKVLAPFVSRDSVENFIIARLDDARTDLLAAGGEPFPFTLTAGFTTNGSFDAPVNFLQFNRAIYARVQAWRAALGNPACGAPPGAACYSAALTALTEAGVDTTASLGRGVYHVYSTASGDALDALNAAVNKDFLAHPSVEPDAPLDTLGQPDGRYRAKIRTLSAPRCPVGGAGTAGICTSLGFQIYPTTTSPAPIFRNEELILLQAEALYFTGDDAGALADINFIRRHSGGLAARGAFVDANDFTTELLLQRRYSLLWEGHRWVDVRRFGRITTLPLDAPSHFRQIEQPVPQAECLQREAYTSGPLHCPAPVPVP</sequence>
<dbReference type="CDD" id="cd08977">
    <property type="entry name" value="SusD"/>
    <property type="match status" value="1"/>
</dbReference>
<evidence type="ECO:0000256" key="3">
    <source>
        <dbReference type="ARBA" id="ARBA00022729"/>
    </source>
</evidence>
<keyword evidence="4" id="KW-0472">Membrane</keyword>
<dbReference type="PROSITE" id="PS51257">
    <property type="entry name" value="PROKAR_LIPOPROTEIN"/>
    <property type="match status" value="1"/>
</dbReference>
<accession>A0A537IIW7</accession>
<dbReference type="AlphaFoldDB" id="A0A537IIW7"/>
<dbReference type="SUPFAM" id="SSF48452">
    <property type="entry name" value="TPR-like"/>
    <property type="match status" value="1"/>
</dbReference>
<dbReference type="InterPro" id="IPR011990">
    <property type="entry name" value="TPR-like_helical_dom_sf"/>
</dbReference>
<protein>
    <submittedName>
        <fullName evidence="7">RagB/SusD family nutrient uptake outer membrane protein</fullName>
    </submittedName>
</protein>
<dbReference type="EMBL" id="VBAP01000117">
    <property type="protein sequence ID" value="TMI71261.1"/>
    <property type="molecule type" value="Genomic_DNA"/>
</dbReference>
<evidence type="ECO:0000256" key="5">
    <source>
        <dbReference type="ARBA" id="ARBA00023237"/>
    </source>
</evidence>